<sequence>MLTGSQEVGALIESGRSLPRRFLLVRHKDISGVSGTGLVAEGTLWSSGAVALHWPGHPSATSVWSGILDLIAAHGHDGATEIEWIDDGPDISASSLKQPKQPERDSKGWPILNRRECIGVGE</sequence>
<comment type="caution">
    <text evidence="2">The sequence shown here is derived from an EMBL/GenBank/DDBJ whole genome shotgun (WGS) entry which is preliminary data.</text>
</comment>
<proteinExistence type="predicted"/>
<protein>
    <submittedName>
        <fullName evidence="2">Uncharacterized protein</fullName>
    </submittedName>
</protein>
<evidence type="ECO:0000256" key="1">
    <source>
        <dbReference type="SAM" id="MobiDB-lite"/>
    </source>
</evidence>
<reference evidence="2 3" key="1">
    <citation type="submission" date="2021-03" db="EMBL/GenBank/DDBJ databases">
        <title>Sequencing the genomes of 1000 actinobacteria strains.</title>
        <authorList>
            <person name="Klenk H.-P."/>
        </authorList>
    </citation>
    <scope>NUCLEOTIDE SEQUENCE [LARGE SCALE GENOMIC DNA]</scope>
    <source>
        <strain evidence="2 3">DSM 18824</strain>
    </source>
</reference>
<gene>
    <name evidence="2" type="ORF">JOF29_008709</name>
</gene>
<dbReference type="RefSeq" id="WP_209699924.1">
    <property type="nucleotide sequence ID" value="NZ_BAAAVU010000049.1"/>
</dbReference>
<dbReference type="Proteomes" id="UP000755585">
    <property type="component" value="Unassembled WGS sequence"/>
</dbReference>
<accession>A0ABS4V111</accession>
<evidence type="ECO:0000313" key="3">
    <source>
        <dbReference type="Proteomes" id="UP000755585"/>
    </source>
</evidence>
<dbReference type="EMBL" id="JAGINT010000002">
    <property type="protein sequence ID" value="MBP2357599.1"/>
    <property type="molecule type" value="Genomic_DNA"/>
</dbReference>
<feature type="region of interest" description="Disordered" evidence="1">
    <location>
        <begin position="89"/>
        <end position="109"/>
    </location>
</feature>
<feature type="compositionally biased region" description="Basic and acidic residues" evidence="1">
    <location>
        <begin position="100"/>
        <end position="109"/>
    </location>
</feature>
<name>A0ABS4V111_9ACTN</name>
<keyword evidence="3" id="KW-1185">Reference proteome</keyword>
<evidence type="ECO:0000313" key="2">
    <source>
        <dbReference type="EMBL" id="MBP2357599.1"/>
    </source>
</evidence>
<organism evidence="2 3">
    <name type="scientific">Kribbella aluminosa</name>
    <dbReference type="NCBI Taxonomy" id="416017"/>
    <lineage>
        <taxon>Bacteria</taxon>
        <taxon>Bacillati</taxon>
        <taxon>Actinomycetota</taxon>
        <taxon>Actinomycetes</taxon>
        <taxon>Propionibacteriales</taxon>
        <taxon>Kribbellaceae</taxon>
        <taxon>Kribbella</taxon>
    </lineage>
</organism>